<dbReference type="PANTHER" id="PTHR47176">
    <property type="entry name" value="OSJNBA0020J04.13 PROTEIN"/>
    <property type="match status" value="1"/>
</dbReference>
<gene>
    <name evidence="1" type="ORF">SH580_04350</name>
</gene>
<reference evidence="1 2" key="1">
    <citation type="submission" date="2023-11" db="EMBL/GenBank/DDBJ databases">
        <title>Coraliomargarita sp. nov., isolated from marine algae.</title>
        <authorList>
            <person name="Lee J.K."/>
            <person name="Baek J.H."/>
            <person name="Kim J.M."/>
            <person name="Choi D.G."/>
            <person name="Jeon C.O."/>
        </authorList>
    </citation>
    <scope>NUCLEOTIDE SEQUENCE [LARGE SCALE GENOMIC DNA]</scope>
    <source>
        <strain evidence="1 2">J2-16</strain>
    </source>
</reference>
<keyword evidence="1" id="KW-0378">Hydrolase</keyword>
<proteinExistence type="predicted"/>
<dbReference type="Pfam" id="PF01026">
    <property type="entry name" value="TatD_DNase"/>
    <property type="match status" value="1"/>
</dbReference>
<protein>
    <submittedName>
        <fullName evidence="1">TatD family hydrolase</fullName>
        <ecNumber evidence="1">3.1.-.-</ecNumber>
    </submittedName>
</protein>
<accession>A0ABZ0RPW2</accession>
<organism evidence="1 2">
    <name type="scientific">Coraliomargarita algicola</name>
    <dbReference type="NCBI Taxonomy" id="3092156"/>
    <lineage>
        <taxon>Bacteria</taxon>
        <taxon>Pseudomonadati</taxon>
        <taxon>Verrucomicrobiota</taxon>
        <taxon>Opitutia</taxon>
        <taxon>Puniceicoccales</taxon>
        <taxon>Coraliomargaritaceae</taxon>
        <taxon>Coraliomargarita</taxon>
    </lineage>
</organism>
<dbReference type="Proteomes" id="UP001324993">
    <property type="component" value="Chromosome"/>
</dbReference>
<dbReference type="GO" id="GO:0016787">
    <property type="term" value="F:hydrolase activity"/>
    <property type="evidence" value="ECO:0007669"/>
    <property type="project" value="UniProtKB-KW"/>
</dbReference>
<evidence type="ECO:0000313" key="2">
    <source>
        <dbReference type="Proteomes" id="UP001324993"/>
    </source>
</evidence>
<dbReference type="EMBL" id="CP138858">
    <property type="protein sequence ID" value="WPJ96937.1"/>
    <property type="molecule type" value="Genomic_DNA"/>
</dbReference>
<dbReference type="InterPro" id="IPR032466">
    <property type="entry name" value="Metal_Hydrolase"/>
</dbReference>
<dbReference type="PIRSF" id="PIRSF005902">
    <property type="entry name" value="DNase_TatD"/>
    <property type="match status" value="1"/>
</dbReference>
<dbReference type="InterPro" id="IPR001130">
    <property type="entry name" value="TatD-like"/>
</dbReference>
<dbReference type="SUPFAM" id="SSF51556">
    <property type="entry name" value="Metallo-dependent hydrolases"/>
    <property type="match status" value="1"/>
</dbReference>
<dbReference type="RefSeq" id="WP_319833794.1">
    <property type="nucleotide sequence ID" value="NZ_CP138858.1"/>
</dbReference>
<dbReference type="Gene3D" id="3.20.20.140">
    <property type="entry name" value="Metal-dependent hydrolases"/>
    <property type="match status" value="1"/>
</dbReference>
<dbReference type="EC" id="3.1.-.-" evidence="1"/>
<sequence>MQLYDAHCHPQASLHNPVVLNGTCPEDWAQILKLANQKSQIIPAIGLHPWQVNDAPDDWQASFLQQIAEAKAVGEIGLDQWIDGHQLERQQAAFCWQLQQAAQRNMPVSIHCLKASDPLLRILKTQSAPKRGIHLHAYSGSAEQVRSFTALGAYFSFHAGQLHPKAKKAPAAVRAVPSDRLLIESDAPDTIQNTVSYGEFLQHGYQRVAELRGLTVETLAEQVAANFARYFLDD</sequence>
<dbReference type="CDD" id="cd01310">
    <property type="entry name" value="TatD_DNAse"/>
    <property type="match status" value="1"/>
</dbReference>
<dbReference type="PANTHER" id="PTHR47176:SF1">
    <property type="entry name" value="OS04G0577500 PROTEIN"/>
    <property type="match status" value="1"/>
</dbReference>
<evidence type="ECO:0000313" key="1">
    <source>
        <dbReference type="EMBL" id="WPJ96937.1"/>
    </source>
</evidence>
<name>A0ABZ0RPW2_9BACT</name>
<keyword evidence="2" id="KW-1185">Reference proteome</keyword>